<evidence type="ECO:0000256" key="4">
    <source>
        <dbReference type="ARBA" id="ARBA00023212"/>
    </source>
</evidence>
<keyword evidence="3" id="KW-0970">Cilium biogenesis/degradation</keyword>
<dbReference type="Pfam" id="PF07162">
    <property type="entry name" value="B9-C2"/>
    <property type="match status" value="1"/>
</dbReference>
<evidence type="ECO:0000256" key="2">
    <source>
        <dbReference type="ARBA" id="ARBA00022490"/>
    </source>
</evidence>
<dbReference type="GeneID" id="113394129"/>
<reference evidence="7" key="1">
    <citation type="submission" date="2025-08" db="UniProtKB">
        <authorList>
            <consortium name="RefSeq"/>
        </authorList>
    </citation>
    <scope>IDENTIFICATION</scope>
    <source>
        <tissue evidence="7">Whole body</tissue>
    </source>
</reference>
<evidence type="ECO:0000256" key="3">
    <source>
        <dbReference type="ARBA" id="ARBA00022794"/>
    </source>
</evidence>
<dbReference type="GO" id="GO:0036038">
    <property type="term" value="C:MKS complex"/>
    <property type="evidence" value="ECO:0007669"/>
    <property type="project" value="TreeGrafter"/>
</dbReference>
<evidence type="ECO:0000313" key="7">
    <source>
        <dbReference type="RefSeq" id="XP_026487116.2"/>
    </source>
</evidence>
<comment type="subcellular location">
    <subcellularLocation>
        <location evidence="1">Cytoplasm</location>
        <location evidence="1">Cytoskeleton</location>
        <location evidence="1">Cilium basal body</location>
    </subcellularLocation>
</comment>
<protein>
    <submittedName>
        <fullName evidence="7">Uncharacterized protein LOC113394129 isoform X2</fullName>
    </submittedName>
</protein>
<dbReference type="InterPro" id="IPR010796">
    <property type="entry name" value="C2_B9-type_dom"/>
</dbReference>
<evidence type="ECO:0000256" key="5">
    <source>
        <dbReference type="ARBA" id="ARBA00023273"/>
    </source>
</evidence>
<organism evidence="6 7">
    <name type="scientific">Vanessa tameamea</name>
    <name type="common">Kamehameha butterfly</name>
    <dbReference type="NCBI Taxonomy" id="334116"/>
    <lineage>
        <taxon>Eukaryota</taxon>
        <taxon>Metazoa</taxon>
        <taxon>Ecdysozoa</taxon>
        <taxon>Arthropoda</taxon>
        <taxon>Hexapoda</taxon>
        <taxon>Insecta</taxon>
        <taxon>Pterygota</taxon>
        <taxon>Neoptera</taxon>
        <taxon>Endopterygota</taxon>
        <taxon>Lepidoptera</taxon>
        <taxon>Glossata</taxon>
        <taxon>Ditrysia</taxon>
        <taxon>Papilionoidea</taxon>
        <taxon>Nymphalidae</taxon>
        <taxon>Nymphalinae</taxon>
        <taxon>Vanessa</taxon>
    </lineage>
</organism>
<proteinExistence type="predicted"/>
<dbReference type="PANTHER" id="PTHR12968:SF4">
    <property type="entry name" value="TECTONIC-LIKE COMPLEX MEMBER MKS1"/>
    <property type="match status" value="1"/>
</dbReference>
<dbReference type="GO" id="GO:0060271">
    <property type="term" value="P:cilium assembly"/>
    <property type="evidence" value="ECO:0007669"/>
    <property type="project" value="TreeGrafter"/>
</dbReference>
<evidence type="ECO:0000256" key="1">
    <source>
        <dbReference type="ARBA" id="ARBA00004120"/>
    </source>
</evidence>
<keyword evidence="4" id="KW-0206">Cytoskeleton</keyword>
<evidence type="ECO:0000313" key="6">
    <source>
        <dbReference type="Proteomes" id="UP001652626"/>
    </source>
</evidence>
<dbReference type="AlphaFoldDB" id="A0A8B8HTZ6"/>
<name>A0A8B8HTZ6_VANTA</name>
<dbReference type="PANTHER" id="PTHR12968">
    <property type="entry name" value="B9 DOMAIN-CONTAINING"/>
    <property type="match status" value="1"/>
</dbReference>
<sequence>MHEFKKHNKTMGVYWLKQYLKDTLICIKLKSREEIITLPNFEEYKDKSYEEHLHVLDKNKISEYTFKWQEKVFSSYELQKYSDAYNCSSETEIKYHDMIKDTNVKSNKVFTYIDEDYHLPLPIAEKGNYKPYGVLNLKNCFAKLHLGDMNDNVSHSMGHLFKSQDHISDNDQWMAMHIVLDNSEYNEESQILFKQEFNLLSLYHNVTHNYLMVSPDVNNLELKPYSVEDGDNILPMEYGVEINFEEKENGEDLKHLIPDDITVKGDLKGRTHVSKSSRREDKKFWGYGHVVELELEYATGMDLNPLKIILETISVDWWGRHRTEGYSCLTLSLEPGEHRHDLSCSRSEELDKVEAESRRFFVGGCHLIKDLDVLINPQLYEAKFRYVSTGSVAVRWRVVCQRRRAHADVHAHTQPHAHAQSLLAGAEAVLRHYKKAKATLAAATECLPTQLEQ</sequence>
<accession>A0A8B8HTZ6</accession>
<keyword evidence="5" id="KW-0966">Cell projection</keyword>
<keyword evidence="2" id="KW-0963">Cytoplasm</keyword>
<gene>
    <name evidence="7" type="primary">LOC113394129</name>
</gene>
<dbReference type="RefSeq" id="XP_026487116.2">
    <property type="nucleotide sequence ID" value="XM_026631331.2"/>
</dbReference>
<keyword evidence="6" id="KW-1185">Reference proteome</keyword>
<dbReference type="Proteomes" id="UP001652626">
    <property type="component" value="Chromosome 21"/>
</dbReference>